<dbReference type="Gene3D" id="3.40.190.10">
    <property type="entry name" value="Periplasmic binding protein-like II"/>
    <property type="match status" value="2"/>
</dbReference>
<evidence type="ECO:0000313" key="8">
    <source>
        <dbReference type="Proteomes" id="UP001500151"/>
    </source>
</evidence>
<keyword evidence="4" id="KW-0592">Phosphate transport</keyword>
<dbReference type="PANTHER" id="PTHR30570">
    <property type="entry name" value="PERIPLASMIC PHOSPHATE BINDING COMPONENT OF PHOSPHATE ABC TRANSPORTER"/>
    <property type="match status" value="1"/>
</dbReference>
<evidence type="ECO:0000313" key="7">
    <source>
        <dbReference type="EMBL" id="GAA2663838.1"/>
    </source>
</evidence>
<dbReference type="RefSeq" id="WP_344396942.1">
    <property type="nucleotide sequence ID" value="NZ_BAAASJ010000125.1"/>
</dbReference>
<feature type="signal peptide" evidence="4">
    <location>
        <begin position="1"/>
        <end position="26"/>
    </location>
</feature>
<dbReference type="EMBL" id="BAAASJ010000125">
    <property type="protein sequence ID" value="GAA2663838.1"/>
    <property type="molecule type" value="Genomic_DNA"/>
</dbReference>
<reference evidence="7 8" key="1">
    <citation type="journal article" date="2019" name="Int. J. Syst. Evol. Microbiol.">
        <title>The Global Catalogue of Microorganisms (GCM) 10K type strain sequencing project: providing services to taxonomists for standard genome sequencing and annotation.</title>
        <authorList>
            <consortium name="The Broad Institute Genomics Platform"/>
            <consortium name="The Broad Institute Genome Sequencing Center for Infectious Disease"/>
            <person name="Wu L."/>
            <person name="Ma J."/>
        </authorList>
    </citation>
    <scope>NUCLEOTIDE SEQUENCE [LARGE SCALE GENOMIC DNA]</scope>
    <source>
        <strain evidence="7 8">JCM 4524</strain>
    </source>
</reference>
<feature type="chain" id="PRO_5044953548" description="Phosphate-binding protein" evidence="4">
    <location>
        <begin position="27"/>
        <end position="328"/>
    </location>
</feature>
<comment type="similarity">
    <text evidence="1 4">Belongs to the PstS family.</text>
</comment>
<gene>
    <name evidence="7" type="ORF">GCM10010307_84560</name>
</gene>
<dbReference type="SUPFAM" id="SSF53850">
    <property type="entry name" value="Periplasmic binding protein-like II"/>
    <property type="match status" value="1"/>
</dbReference>
<keyword evidence="8" id="KW-1185">Reference proteome</keyword>
<dbReference type="CDD" id="cd13654">
    <property type="entry name" value="PBP2_phosphate_like_2"/>
    <property type="match status" value="1"/>
</dbReference>
<protein>
    <recommendedName>
        <fullName evidence="4">Phosphate-binding protein</fullName>
    </recommendedName>
</protein>
<evidence type="ECO:0000256" key="5">
    <source>
        <dbReference type="SAM" id="MobiDB-lite"/>
    </source>
</evidence>
<dbReference type="InterPro" id="IPR011862">
    <property type="entry name" value="Phos-bd"/>
</dbReference>
<dbReference type="PANTHER" id="PTHR30570:SF1">
    <property type="entry name" value="PHOSPHATE-BINDING PROTEIN PSTS"/>
    <property type="match status" value="1"/>
</dbReference>
<dbReference type="InterPro" id="IPR024370">
    <property type="entry name" value="PBP_domain"/>
</dbReference>
<comment type="caution">
    <text evidence="7">The sequence shown here is derived from an EMBL/GenBank/DDBJ whole genome shotgun (WGS) entry which is preliminary data.</text>
</comment>
<feature type="region of interest" description="Disordered" evidence="5">
    <location>
        <begin position="197"/>
        <end position="217"/>
    </location>
</feature>
<evidence type="ECO:0000256" key="1">
    <source>
        <dbReference type="ARBA" id="ARBA00008725"/>
    </source>
</evidence>
<feature type="domain" description="PBP" evidence="6">
    <location>
        <begin position="44"/>
        <end position="293"/>
    </location>
</feature>
<comment type="function">
    <text evidence="4">Involved in the system for phosphate transport across the cytoplasmic membrane.</text>
</comment>
<accession>A0ABN3RYF0</accession>
<evidence type="ECO:0000256" key="3">
    <source>
        <dbReference type="ARBA" id="ARBA00022729"/>
    </source>
</evidence>
<sequence>MALHTSLRRAGAPVALTAAVLLTASACGGSASGSGAADADVEGDLSGTIRVDGSSTVAPLSTAAAQLFQGENPGVRVTVGTSGTGGGFEKFCAGETDISDASRPIEDDEKAACQKEGIAYEELHIANDGLSVVVNKDNDFAECLTVAQLKKIWEPGSKVNNWNQVDPKFPDQELELFGAGTDSGTFDYFTEAINGEEGASRTDYSPSEDDNVTAQGVSGSEGGMGYFGLSYYEENKDDLKLLKIDGGDGCVEPTSRTVQDGSYKPLSRPLFIYPKASSLDKPEVEAFVEFYVENSAEIAEKSLFVPLNDQQQAELDKDLERLREQHRS</sequence>
<dbReference type="NCBIfam" id="TIGR02136">
    <property type="entry name" value="ptsS_2"/>
    <property type="match status" value="1"/>
</dbReference>
<dbReference type="Proteomes" id="UP001500151">
    <property type="component" value="Unassembled WGS sequence"/>
</dbReference>
<evidence type="ECO:0000256" key="4">
    <source>
        <dbReference type="RuleBase" id="RU367119"/>
    </source>
</evidence>
<keyword evidence="2 4" id="KW-0813">Transport</keyword>
<organism evidence="7 8">
    <name type="scientific">Streptomyces vastus</name>
    <dbReference type="NCBI Taxonomy" id="285451"/>
    <lineage>
        <taxon>Bacteria</taxon>
        <taxon>Bacillati</taxon>
        <taxon>Actinomycetota</taxon>
        <taxon>Actinomycetes</taxon>
        <taxon>Kitasatosporales</taxon>
        <taxon>Streptomycetaceae</taxon>
        <taxon>Streptomyces</taxon>
    </lineage>
</organism>
<dbReference type="Pfam" id="PF12849">
    <property type="entry name" value="PBP_like_2"/>
    <property type="match status" value="1"/>
</dbReference>
<keyword evidence="3 4" id="KW-0732">Signal</keyword>
<evidence type="ECO:0000259" key="6">
    <source>
        <dbReference type="Pfam" id="PF12849"/>
    </source>
</evidence>
<proteinExistence type="inferred from homology"/>
<evidence type="ECO:0000256" key="2">
    <source>
        <dbReference type="ARBA" id="ARBA00022448"/>
    </source>
</evidence>
<name>A0ABN3RYF0_9ACTN</name>
<dbReference type="InterPro" id="IPR050811">
    <property type="entry name" value="Phosphate_ABC_transporter"/>
</dbReference>